<dbReference type="Proteomes" id="UP000637819">
    <property type="component" value="Plasmid pHTS220"/>
</dbReference>
<dbReference type="Pfam" id="PF18545">
    <property type="entry name" value="HalOD1"/>
    <property type="match status" value="1"/>
</dbReference>
<dbReference type="KEGG" id="hsal:JMJ58_23065"/>
<reference evidence="2 3" key="1">
    <citation type="submission" date="2021-01" db="EMBL/GenBank/DDBJ databases">
        <title>Genome Sequence and Methylation Pattern of Haloterrigena salifodinae BOL5-1, An Extremely Halophilic Archaeon from a Bolivian Salt Mine.</title>
        <authorList>
            <person name="DasSarma P."/>
            <person name="Anton B.P."/>
            <person name="DasSarma S.L."/>
            <person name="von Ehrenheim H.A.L."/>
            <person name="Martinez F.L."/>
            <person name="Guzman D."/>
            <person name="Roberts R.J."/>
            <person name="DasSarma S."/>
        </authorList>
    </citation>
    <scope>NUCLEOTIDE SEQUENCE [LARGE SCALE GENOMIC DNA]</scope>
    <source>
        <strain evidence="2 3">BOL5-1</strain>
        <plasmid evidence="2 3">pHTS220</plasmid>
    </source>
</reference>
<evidence type="ECO:0000313" key="3">
    <source>
        <dbReference type="Proteomes" id="UP000637819"/>
    </source>
</evidence>
<gene>
    <name evidence="2" type="ORF">JMJ58_23065</name>
</gene>
<name>A0A8T8E8H1_9EURY</name>
<geneLocation type="plasmid" evidence="2 3">
    <name>pHTS220</name>
</geneLocation>
<protein>
    <recommendedName>
        <fullName evidence="1">Halobacterial output domain-containing protein</fullName>
    </recommendedName>
</protein>
<dbReference type="EMBL" id="CP069191">
    <property type="protein sequence ID" value="QRV17691.1"/>
    <property type="molecule type" value="Genomic_DNA"/>
</dbReference>
<dbReference type="InterPro" id="IPR040624">
    <property type="entry name" value="HalOD1"/>
</dbReference>
<keyword evidence="2" id="KW-0614">Plasmid</keyword>
<proteinExistence type="predicted"/>
<organism evidence="2 3">
    <name type="scientific">Haloterrigena salifodinae</name>
    <dbReference type="NCBI Taxonomy" id="2675099"/>
    <lineage>
        <taxon>Archaea</taxon>
        <taxon>Methanobacteriati</taxon>
        <taxon>Methanobacteriota</taxon>
        <taxon>Stenosarchaea group</taxon>
        <taxon>Halobacteria</taxon>
        <taxon>Halobacteriales</taxon>
        <taxon>Natrialbaceae</taxon>
        <taxon>Haloterrigena</taxon>
    </lineage>
</organism>
<evidence type="ECO:0000313" key="2">
    <source>
        <dbReference type="EMBL" id="QRV17691.1"/>
    </source>
</evidence>
<accession>A0A8T8E8H1</accession>
<feature type="domain" description="Halobacterial output" evidence="1">
    <location>
        <begin position="17"/>
        <end position="86"/>
    </location>
</feature>
<dbReference type="OrthoDB" id="271604at2157"/>
<evidence type="ECO:0000259" key="1">
    <source>
        <dbReference type="Pfam" id="PF18545"/>
    </source>
</evidence>
<dbReference type="AlphaFoldDB" id="A0A8T8E8H1"/>
<keyword evidence="3" id="KW-1185">Reference proteome</keyword>
<sequence length="90" mass="9564">MGHRNKTDPFGAGHPAESVSMKVVKRVATASDREASQLPPLYDTIDPGALDALVDSAAAGPSSLALRFEYEGYLITVDGSESVSVERRTE</sequence>